<evidence type="ECO:0000256" key="2">
    <source>
        <dbReference type="ARBA" id="ARBA00022692"/>
    </source>
</evidence>
<dbReference type="InterPro" id="IPR002033">
    <property type="entry name" value="TatC"/>
</dbReference>
<dbReference type="EMBL" id="SHLC01000001">
    <property type="protein sequence ID" value="RZU65212.1"/>
    <property type="molecule type" value="Genomic_DNA"/>
</dbReference>
<evidence type="ECO:0000256" key="7">
    <source>
        <dbReference type="HAMAP-Rule" id="MF_00902"/>
    </source>
</evidence>
<dbReference type="PANTHER" id="PTHR30371:SF0">
    <property type="entry name" value="SEC-INDEPENDENT PROTEIN TRANSLOCASE PROTEIN TATC, CHLOROPLASTIC-RELATED"/>
    <property type="match status" value="1"/>
</dbReference>
<evidence type="ECO:0000256" key="1">
    <source>
        <dbReference type="ARBA" id="ARBA00004141"/>
    </source>
</evidence>
<feature type="transmembrane region" description="Helical" evidence="7">
    <location>
        <begin position="71"/>
        <end position="93"/>
    </location>
</feature>
<dbReference type="NCBIfam" id="TIGR00945">
    <property type="entry name" value="tatC"/>
    <property type="match status" value="1"/>
</dbReference>
<feature type="transmembrane region" description="Helical" evidence="7">
    <location>
        <begin position="14"/>
        <end position="36"/>
    </location>
</feature>
<dbReference type="OrthoDB" id="9777044at2"/>
<comment type="similarity">
    <text evidence="7">Belongs to the TatC family.</text>
</comment>
<dbReference type="GO" id="GO:0065002">
    <property type="term" value="P:intracellular protein transmembrane transport"/>
    <property type="evidence" value="ECO:0007669"/>
    <property type="project" value="TreeGrafter"/>
</dbReference>
<dbReference type="PRINTS" id="PR01840">
    <property type="entry name" value="TATCFAMILY"/>
</dbReference>
<dbReference type="GO" id="GO:0009977">
    <property type="term" value="F:proton motive force dependent protein transmembrane transporter activity"/>
    <property type="evidence" value="ECO:0007669"/>
    <property type="project" value="TreeGrafter"/>
</dbReference>
<evidence type="ECO:0000256" key="6">
    <source>
        <dbReference type="ARBA" id="ARBA00023136"/>
    </source>
</evidence>
<keyword evidence="2 7" id="KW-0812">Transmembrane</keyword>
<comment type="subunit">
    <text evidence="7">The Tat system comprises two distinct complexes: a TatABC complex, containing multiple copies of TatA, TatB and TatC subunits, and a separate TatA complex, containing only TatA subunits. Substrates initially bind to the TatABC complex, which probably triggers association of the separate TatA complex to form the active translocon.</text>
</comment>
<dbReference type="HAMAP" id="MF_00902">
    <property type="entry name" value="TatC"/>
    <property type="match status" value="1"/>
</dbReference>
<dbReference type="Proteomes" id="UP000291483">
    <property type="component" value="Unassembled WGS sequence"/>
</dbReference>
<evidence type="ECO:0000256" key="5">
    <source>
        <dbReference type="ARBA" id="ARBA00023010"/>
    </source>
</evidence>
<keyword evidence="6 7" id="KW-0472">Membrane</keyword>
<organism evidence="8 9">
    <name type="scientific">Microterricola gilva</name>
    <dbReference type="NCBI Taxonomy" id="393267"/>
    <lineage>
        <taxon>Bacteria</taxon>
        <taxon>Bacillati</taxon>
        <taxon>Actinomycetota</taxon>
        <taxon>Actinomycetes</taxon>
        <taxon>Micrococcales</taxon>
        <taxon>Microbacteriaceae</taxon>
        <taxon>Microterricola</taxon>
    </lineage>
</organism>
<protein>
    <recommendedName>
        <fullName evidence="7">Sec-independent protein translocase protein TatC</fullName>
    </recommendedName>
</protein>
<evidence type="ECO:0000256" key="3">
    <source>
        <dbReference type="ARBA" id="ARBA00022927"/>
    </source>
</evidence>
<feature type="transmembrane region" description="Helical" evidence="7">
    <location>
        <begin position="213"/>
        <end position="232"/>
    </location>
</feature>
<reference evidence="8 9" key="1">
    <citation type="submission" date="2019-02" db="EMBL/GenBank/DDBJ databases">
        <title>Sequencing the genomes of 1000 actinobacteria strains.</title>
        <authorList>
            <person name="Klenk H.-P."/>
        </authorList>
    </citation>
    <scope>NUCLEOTIDE SEQUENCE [LARGE SCALE GENOMIC DNA]</scope>
    <source>
        <strain evidence="8 9">DSM 18319</strain>
    </source>
</reference>
<dbReference type="GO" id="GO:0043953">
    <property type="term" value="P:protein transport by the Tat complex"/>
    <property type="evidence" value="ECO:0007669"/>
    <property type="project" value="UniProtKB-UniRule"/>
</dbReference>
<evidence type="ECO:0000313" key="9">
    <source>
        <dbReference type="Proteomes" id="UP000291483"/>
    </source>
</evidence>
<keyword evidence="7" id="KW-1003">Cell membrane</keyword>
<feature type="transmembrane region" description="Helical" evidence="7">
    <location>
        <begin position="189"/>
        <end position="207"/>
    </location>
</feature>
<name>A0A4Q8AKY7_9MICO</name>
<keyword evidence="4 7" id="KW-1133">Transmembrane helix</keyword>
<keyword evidence="7" id="KW-0813">Transport</keyword>
<gene>
    <name evidence="7" type="primary">tatC</name>
    <name evidence="8" type="ORF">EV379_1537</name>
</gene>
<comment type="caution">
    <text evidence="8">The sequence shown here is derived from an EMBL/GenBank/DDBJ whole genome shotgun (WGS) entry which is preliminary data.</text>
</comment>
<proteinExistence type="inferred from homology"/>
<feature type="transmembrane region" description="Helical" evidence="7">
    <location>
        <begin position="105"/>
        <end position="130"/>
    </location>
</feature>
<feature type="transmembrane region" description="Helical" evidence="7">
    <location>
        <begin position="150"/>
        <end position="177"/>
    </location>
</feature>
<dbReference type="Pfam" id="PF00902">
    <property type="entry name" value="TatC"/>
    <property type="match status" value="1"/>
</dbReference>
<accession>A0A4Q8AKY7</accession>
<comment type="subcellular location">
    <subcellularLocation>
        <location evidence="7">Cell membrane</location>
        <topology evidence="7">Multi-pass membrane protein</topology>
    </subcellularLocation>
    <subcellularLocation>
        <location evidence="1">Membrane</location>
        <topology evidence="1">Multi-pass membrane protein</topology>
    </subcellularLocation>
</comment>
<keyword evidence="3 7" id="KW-0653">Protein transport</keyword>
<dbReference type="GO" id="GO:0033281">
    <property type="term" value="C:TAT protein transport complex"/>
    <property type="evidence" value="ECO:0007669"/>
    <property type="project" value="UniProtKB-UniRule"/>
</dbReference>
<sequence>MPLGAHLLELRKRLFLAAIGVVIGAAIGWMLSEWIWEQLREPVTAMAEAQHRKAEINYPHITSAFDLRLQISLYSGLILSSPMWLYQIFAFLTPGLTGKEKRYTFGFFFTAVPLFFVGCAAGWIVLPNIVGLMASFAPTDTVTYFEATAYFNFVLKLLLAIGVAFVLPVFLVLLNFAGILSAVSIIKSWRIAILIICLFTAIATPAADVVSMFMLAIPMVLLYFLAYGIAFLHDRRMAKRAAALEAEYADLG</sequence>
<dbReference type="PANTHER" id="PTHR30371">
    <property type="entry name" value="SEC-INDEPENDENT PROTEIN TRANSLOCASE PROTEIN TATC"/>
    <property type="match status" value="1"/>
</dbReference>
<evidence type="ECO:0000256" key="4">
    <source>
        <dbReference type="ARBA" id="ARBA00022989"/>
    </source>
</evidence>
<comment type="function">
    <text evidence="7">Part of the twin-arginine translocation (Tat) system that transports large folded proteins containing a characteristic twin-arginine motif in their signal peptide across membranes. Together with TatB, TatC is part of a receptor directly interacting with Tat signal peptides.</text>
</comment>
<keyword evidence="9" id="KW-1185">Reference proteome</keyword>
<evidence type="ECO:0000313" key="8">
    <source>
        <dbReference type="EMBL" id="RZU65212.1"/>
    </source>
</evidence>
<dbReference type="AlphaFoldDB" id="A0A4Q8AKY7"/>
<keyword evidence="5 7" id="KW-0811">Translocation</keyword>